<dbReference type="InterPro" id="IPR000322">
    <property type="entry name" value="Glyco_hydro_31_TIM"/>
</dbReference>
<dbReference type="InterPro" id="IPR048395">
    <property type="entry name" value="Glyco_hydro_31_C"/>
</dbReference>
<dbReference type="InterPro" id="IPR052990">
    <property type="entry name" value="Sulfoquinovosidase_GH31"/>
</dbReference>
<proteinExistence type="inferred from homology"/>
<protein>
    <recommendedName>
        <fullName evidence="7">Alpha-glucosidase</fullName>
    </recommendedName>
</protein>
<feature type="compositionally biased region" description="Basic residues" evidence="3">
    <location>
        <begin position="75"/>
        <end position="87"/>
    </location>
</feature>
<dbReference type="SUPFAM" id="SSF51011">
    <property type="entry name" value="Glycosyl hydrolase domain"/>
    <property type="match status" value="1"/>
</dbReference>
<dbReference type="Gene3D" id="2.60.40.1760">
    <property type="entry name" value="glycosyl hydrolase (family 31)"/>
    <property type="match status" value="1"/>
</dbReference>
<feature type="compositionally biased region" description="Pro residues" evidence="3">
    <location>
        <begin position="1"/>
        <end position="11"/>
    </location>
</feature>
<dbReference type="InterPro" id="IPR013780">
    <property type="entry name" value="Glyco_hydro_b"/>
</dbReference>
<evidence type="ECO:0000259" key="5">
    <source>
        <dbReference type="Pfam" id="PF21365"/>
    </source>
</evidence>
<dbReference type="Pfam" id="PF21365">
    <property type="entry name" value="Glyco_hydro_31_3rd"/>
    <property type="match status" value="1"/>
</dbReference>
<gene>
    <name evidence="6" type="ORF">SMAR0320_LOCUS10829</name>
</gene>
<keyword evidence="2" id="KW-0378">Hydrolase</keyword>
<organism evidence="6">
    <name type="scientific">Skeletonema marinoi</name>
    <dbReference type="NCBI Taxonomy" id="267567"/>
    <lineage>
        <taxon>Eukaryota</taxon>
        <taxon>Sar</taxon>
        <taxon>Stramenopiles</taxon>
        <taxon>Ochrophyta</taxon>
        <taxon>Bacillariophyta</taxon>
        <taxon>Coscinodiscophyceae</taxon>
        <taxon>Thalassiosirophycidae</taxon>
        <taxon>Thalassiosirales</taxon>
        <taxon>Skeletonemataceae</taxon>
        <taxon>Skeletonema</taxon>
        <taxon>Skeletonema marinoi-dohrnii complex</taxon>
    </lineage>
</organism>
<feature type="domain" description="Glycosyl hydrolase family 31 C-terminal" evidence="5">
    <location>
        <begin position="759"/>
        <end position="842"/>
    </location>
</feature>
<dbReference type="GO" id="GO:0004553">
    <property type="term" value="F:hydrolase activity, hydrolyzing O-glycosyl compounds"/>
    <property type="evidence" value="ECO:0007669"/>
    <property type="project" value="InterPro"/>
</dbReference>
<accession>A0A7S2PJ12</accession>
<dbReference type="Gene3D" id="2.60.40.1180">
    <property type="entry name" value="Golgi alpha-mannosidase II"/>
    <property type="match status" value="1"/>
</dbReference>
<evidence type="ECO:0000259" key="4">
    <source>
        <dbReference type="Pfam" id="PF01055"/>
    </source>
</evidence>
<comment type="similarity">
    <text evidence="1 2">Belongs to the glycosyl hydrolase 31 family.</text>
</comment>
<feature type="domain" description="Glycoside hydrolase family 31 TIM barrel" evidence="4">
    <location>
        <begin position="428"/>
        <end position="718"/>
    </location>
</feature>
<dbReference type="SUPFAM" id="SSF51445">
    <property type="entry name" value="(Trans)glycosidases"/>
    <property type="match status" value="1"/>
</dbReference>
<evidence type="ECO:0000256" key="2">
    <source>
        <dbReference type="RuleBase" id="RU361185"/>
    </source>
</evidence>
<reference evidence="6" key="1">
    <citation type="submission" date="2021-01" db="EMBL/GenBank/DDBJ databases">
        <authorList>
            <person name="Corre E."/>
            <person name="Pelletier E."/>
            <person name="Niang G."/>
            <person name="Scheremetjew M."/>
            <person name="Finn R."/>
            <person name="Kale V."/>
            <person name="Holt S."/>
            <person name="Cochrane G."/>
            <person name="Meng A."/>
            <person name="Brown T."/>
            <person name="Cohen L."/>
        </authorList>
    </citation>
    <scope>NUCLEOTIDE SEQUENCE</scope>
    <source>
        <strain evidence="6">SM1012Den-03</strain>
    </source>
</reference>
<dbReference type="EMBL" id="HBGZ01015187">
    <property type="protein sequence ID" value="CAD9602462.1"/>
    <property type="molecule type" value="Transcribed_RNA"/>
</dbReference>
<dbReference type="AlphaFoldDB" id="A0A7S2PJ12"/>
<dbReference type="PANTHER" id="PTHR46959:SF2">
    <property type="entry name" value="SULFOQUINOVOSIDASE"/>
    <property type="match status" value="1"/>
</dbReference>
<dbReference type="PANTHER" id="PTHR46959">
    <property type="entry name" value="SULFOQUINOVOSIDASE"/>
    <property type="match status" value="1"/>
</dbReference>
<evidence type="ECO:0000313" key="6">
    <source>
        <dbReference type="EMBL" id="CAD9602462.1"/>
    </source>
</evidence>
<feature type="region of interest" description="Disordered" evidence="3">
    <location>
        <begin position="1"/>
        <end position="87"/>
    </location>
</feature>
<dbReference type="InterPro" id="IPR017853">
    <property type="entry name" value="GH"/>
</dbReference>
<dbReference type="Gene3D" id="3.20.20.80">
    <property type="entry name" value="Glycosidases"/>
    <property type="match status" value="1"/>
</dbReference>
<dbReference type="GO" id="GO:0005975">
    <property type="term" value="P:carbohydrate metabolic process"/>
    <property type="evidence" value="ECO:0007669"/>
    <property type="project" value="InterPro"/>
</dbReference>
<dbReference type="Pfam" id="PF01055">
    <property type="entry name" value="Glyco_hydro_31_2nd"/>
    <property type="match status" value="1"/>
</dbReference>
<sequence length="888" mass="98247">MMESQVPPPGQPMRSEATSGGGVPDARYETSTIRTAAPSNREGATYAAAPPPNKPKPKAKASSAVKARPEDAIKHKPAVHPPLKKSKAIRKNAKITVTKQKVEPGRLFLRVPLEEDRDMEVGDFRVSVKLSLVDPETVERVAKKLESANKNKKNQQQIDKMNIEAPKITLANIVVVHLPTLQVVWSSEPGVNFVGGAGMLVSQSSDTPCQEHFLWHANIQTIDVINHGKSDVIIRGHLSKGIYNGELHKKSPRYALILRKHPVHSQCLNLSLQIESEDNKGEANQSHFISSNTTANDVFMGFGHRLSTPNAKGMEVRVSNSSKKGKHGYASKEMQEGGAGNLVVPHFVTTNGASFFLTTSEPSVFDLRHDDWFSVRVQSSVLKGTWIAANSALEAMSIHASLQGRVKKMPMWTQRNGAMLGLSGGTFTVRRIHKALRERGCPISGVVISDWTGIKPKANRMWYNWVLERELYPNWKHLVDDLENSGINVGLYVNPCIDEIPPHLRSGRRYIFGEAEDNGYFIKDPNTKQVYNFGTESAHCGVVDMTNQDAVNWFKETIIQNEMLGRAGASFWMADTNFDAPIGAKYKCDPDGGRGLSVVNRFPQDFAKVNRDAIRDAGREGDSFFFASSGFSETAQLVATSLSDRVSNLHAKSDGGMMAALNGIINGGVSGFALGHCAVSMAVPEKLGKGISSRSRDMICRWLEMMAFTSLFRTHDGEGVVKTAYEDGFVLDQLTRWSKVYKALASYRQNLLSEASFQGWPVVRHPVLHYPTDKHFLEEGTSAFMLGTSMYVAPVMEPGVTTARVYLPPGSWGHMWTGLTRTVKTGDYFDVPAPIGEPPVFYSIHCPHMNNLVWVLQEEGVIVTKNREKKKSKMLSNPFQKKDKLRAF</sequence>
<evidence type="ECO:0008006" key="7">
    <source>
        <dbReference type="Google" id="ProtNLM"/>
    </source>
</evidence>
<keyword evidence="2" id="KW-0326">Glycosidase</keyword>
<feature type="compositionally biased region" description="Polar residues" evidence="3">
    <location>
        <begin position="29"/>
        <end position="38"/>
    </location>
</feature>
<evidence type="ECO:0000256" key="1">
    <source>
        <dbReference type="ARBA" id="ARBA00007806"/>
    </source>
</evidence>
<evidence type="ECO:0000256" key="3">
    <source>
        <dbReference type="SAM" id="MobiDB-lite"/>
    </source>
</evidence>
<name>A0A7S2PJ12_9STRA</name>